<comment type="caution">
    <text evidence="12">The sequence shown here is derived from an EMBL/GenBank/DDBJ whole genome shotgun (WGS) entry which is preliminary data.</text>
</comment>
<feature type="transmembrane region" description="Helical" evidence="11">
    <location>
        <begin position="70"/>
        <end position="97"/>
    </location>
</feature>
<evidence type="ECO:0000313" key="13">
    <source>
        <dbReference type="Proteomes" id="UP001168877"/>
    </source>
</evidence>
<dbReference type="PANTHER" id="PTHR13145:SF0">
    <property type="entry name" value="E3 UBIQUITIN-PROTEIN LIGASE MARCHF6"/>
    <property type="match status" value="1"/>
</dbReference>
<evidence type="ECO:0000256" key="9">
    <source>
        <dbReference type="ARBA" id="ARBA00023136"/>
    </source>
</evidence>
<accession>A0AA39SEH5</accession>
<keyword evidence="8 11" id="KW-1133">Transmembrane helix</keyword>
<reference evidence="12" key="1">
    <citation type="journal article" date="2022" name="Plant J.">
        <title>Strategies of tolerance reflected in two North American maple genomes.</title>
        <authorList>
            <person name="McEvoy S.L."/>
            <person name="Sezen U.U."/>
            <person name="Trouern-Trend A."/>
            <person name="McMahon S.M."/>
            <person name="Schaberg P.G."/>
            <person name="Yang J."/>
            <person name="Wegrzyn J.L."/>
            <person name="Swenson N.G."/>
        </authorList>
    </citation>
    <scope>NUCLEOTIDE SEQUENCE</scope>
    <source>
        <strain evidence="12">NS2018</strain>
    </source>
</reference>
<name>A0AA39SEH5_ACESA</name>
<evidence type="ECO:0000256" key="8">
    <source>
        <dbReference type="ARBA" id="ARBA00022989"/>
    </source>
</evidence>
<keyword evidence="13" id="KW-1185">Reference proteome</keyword>
<keyword evidence="5" id="KW-0808">Transferase</keyword>
<organism evidence="12 13">
    <name type="scientific">Acer saccharum</name>
    <name type="common">Sugar maple</name>
    <dbReference type="NCBI Taxonomy" id="4024"/>
    <lineage>
        <taxon>Eukaryota</taxon>
        <taxon>Viridiplantae</taxon>
        <taxon>Streptophyta</taxon>
        <taxon>Embryophyta</taxon>
        <taxon>Tracheophyta</taxon>
        <taxon>Spermatophyta</taxon>
        <taxon>Magnoliopsida</taxon>
        <taxon>eudicotyledons</taxon>
        <taxon>Gunneridae</taxon>
        <taxon>Pentapetalae</taxon>
        <taxon>rosids</taxon>
        <taxon>malvids</taxon>
        <taxon>Sapindales</taxon>
        <taxon>Sapindaceae</taxon>
        <taxon>Hippocastanoideae</taxon>
        <taxon>Acereae</taxon>
        <taxon>Acer</taxon>
    </lineage>
</organism>
<reference evidence="12" key="2">
    <citation type="submission" date="2023-06" db="EMBL/GenBank/DDBJ databases">
        <authorList>
            <person name="Swenson N.G."/>
            <person name="Wegrzyn J.L."/>
            <person name="Mcevoy S.L."/>
        </authorList>
    </citation>
    <scope>NUCLEOTIDE SEQUENCE</scope>
    <source>
        <strain evidence="12">NS2018</strain>
        <tissue evidence="12">Leaf</tissue>
    </source>
</reference>
<evidence type="ECO:0000256" key="5">
    <source>
        <dbReference type="ARBA" id="ARBA00022679"/>
    </source>
</evidence>
<protein>
    <recommendedName>
        <fullName evidence="4">RING-type E3 ubiquitin transferase</fullName>
        <ecNumber evidence="4">2.3.2.27</ecNumber>
    </recommendedName>
</protein>
<feature type="region of interest" description="Disordered" evidence="10">
    <location>
        <begin position="1"/>
        <end position="22"/>
    </location>
</feature>
<evidence type="ECO:0000256" key="4">
    <source>
        <dbReference type="ARBA" id="ARBA00012483"/>
    </source>
</evidence>
<keyword evidence="7" id="KW-0833">Ubl conjugation pathway</keyword>
<proteinExistence type="predicted"/>
<evidence type="ECO:0000256" key="11">
    <source>
        <dbReference type="SAM" id="Phobius"/>
    </source>
</evidence>
<evidence type="ECO:0000256" key="10">
    <source>
        <dbReference type="SAM" id="MobiDB-lite"/>
    </source>
</evidence>
<evidence type="ECO:0000256" key="6">
    <source>
        <dbReference type="ARBA" id="ARBA00022692"/>
    </source>
</evidence>
<comment type="catalytic activity">
    <reaction evidence="1">
        <text>S-ubiquitinyl-[E2 ubiquitin-conjugating enzyme]-L-cysteine + [acceptor protein]-L-lysine = [E2 ubiquitin-conjugating enzyme]-L-cysteine + N(6)-ubiquitinyl-[acceptor protein]-L-lysine.</text>
        <dbReference type="EC" id="2.3.2.27"/>
    </reaction>
</comment>
<comment type="subcellular location">
    <subcellularLocation>
        <location evidence="2">Membrane</location>
        <topology evidence="2">Multi-pass membrane protein</topology>
    </subcellularLocation>
</comment>
<sequence>MCSNSAPAAPPEQSNRNIAGEGNGEDAGGIHGIAGLDDADGAEDVHEHTHFDELFGMKGPVFCLVKNPSIVLLGIMEFLGVVIFVPFSLVRIILYYVSWVFSSASGPVLSTVIPLTETALPLANITLKNAFSVVTNLTSEGQENGFLGQVAEIFKVNTCGITEAANNTTASLSADILIGATMGTSWLSHVTTLAIGYMFIFSLVFFYFGIKSRDNSIPLQTVLGSVG</sequence>
<keyword evidence="9 11" id="KW-0472">Membrane</keyword>
<dbReference type="GO" id="GO:0036503">
    <property type="term" value="P:ERAD pathway"/>
    <property type="evidence" value="ECO:0007669"/>
    <property type="project" value="TreeGrafter"/>
</dbReference>
<dbReference type="AlphaFoldDB" id="A0AA39SEH5"/>
<evidence type="ECO:0000256" key="1">
    <source>
        <dbReference type="ARBA" id="ARBA00000900"/>
    </source>
</evidence>
<dbReference type="Proteomes" id="UP001168877">
    <property type="component" value="Unassembled WGS sequence"/>
</dbReference>
<evidence type="ECO:0000256" key="2">
    <source>
        <dbReference type="ARBA" id="ARBA00004141"/>
    </source>
</evidence>
<evidence type="ECO:0000256" key="7">
    <source>
        <dbReference type="ARBA" id="ARBA00022786"/>
    </source>
</evidence>
<gene>
    <name evidence="12" type="ORF">LWI29_020591</name>
</gene>
<comment type="pathway">
    <text evidence="3">Protein modification; protein ubiquitination.</text>
</comment>
<dbReference type="GO" id="GO:0061630">
    <property type="term" value="F:ubiquitin protein ligase activity"/>
    <property type="evidence" value="ECO:0007669"/>
    <property type="project" value="UniProtKB-EC"/>
</dbReference>
<feature type="transmembrane region" description="Helical" evidence="11">
    <location>
        <begin position="186"/>
        <end position="210"/>
    </location>
</feature>
<dbReference type="PANTHER" id="PTHR13145">
    <property type="entry name" value="SSM4 PROTEIN"/>
    <property type="match status" value="1"/>
</dbReference>
<dbReference type="GO" id="GO:0005789">
    <property type="term" value="C:endoplasmic reticulum membrane"/>
    <property type="evidence" value="ECO:0007669"/>
    <property type="project" value="TreeGrafter"/>
</dbReference>
<evidence type="ECO:0000313" key="12">
    <source>
        <dbReference type="EMBL" id="KAK0589954.1"/>
    </source>
</evidence>
<keyword evidence="6 11" id="KW-0812">Transmembrane</keyword>
<dbReference type="EMBL" id="JAUESC010000381">
    <property type="protein sequence ID" value="KAK0589954.1"/>
    <property type="molecule type" value="Genomic_DNA"/>
</dbReference>
<dbReference type="EC" id="2.3.2.27" evidence="4"/>
<feature type="compositionally biased region" description="Polar residues" evidence="10">
    <location>
        <begin position="1"/>
        <end position="17"/>
    </location>
</feature>
<evidence type="ECO:0000256" key="3">
    <source>
        <dbReference type="ARBA" id="ARBA00004906"/>
    </source>
</evidence>